<name>A0A5B7FLN2_PORTR</name>
<gene>
    <name evidence="2" type="ORF">E2C01_039554</name>
</gene>
<evidence type="ECO:0000313" key="3">
    <source>
        <dbReference type="Proteomes" id="UP000324222"/>
    </source>
</evidence>
<evidence type="ECO:0000256" key="1">
    <source>
        <dbReference type="SAM" id="MobiDB-lite"/>
    </source>
</evidence>
<evidence type="ECO:0000313" key="2">
    <source>
        <dbReference type="EMBL" id="MPC45848.1"/>
    </source>
</evidence>
<feature type="region of interest" description="Disordered" evidence="1">
    <location>
        <begin position="34"/>
        <end position="66"/>
    </location>
</feature>
<protein>
    <submittedName>
        <fullName evidence="2">Uncharacterized protein</fullName>
    </submittedName>
</protein>
<accession>A0A5B7FLN2</accession>
<sequence length="110" mass="11905">MCKECICSAAPLHRQAKDCVLRGESVAISLGIKKKRKRQENAENVHLTQPNSLPAPPPPNPCLRKTVGRGTGSVAVNFLPCLSDRCLEEGGWRGMGGTPDTRVSRHTNAM</sequence>
<comment type="caution">
    <text evidence="2">The sequence shown here is derived from an EMBL/GenBank/DDBJ whole genome shotgun (WGS) entry which is preliminary data.</text>
</comment>
<reference evidence="2 3" key="1">
    <citation type="submission" date="2019-05" db="EMBL/GenBank/DDBJ databases">
        <title>Another draft genome of Portunus trituberculatus and its Hox gene families provides insights of decapod evolution.</title>
        <authorList>
            <person name="Jeong J.-H."/>
            <person name="Song I."/>
            <person name="Kim S."/>
            <person name="Choi T."/>
            <person name="Kim D."/>
            <person name="Ryu S."/>
            <person name="Kim W."/>
        </authorList>
    </citation>
    <scope>NUCLEOTIDE SEQUENCE [LARGE SCALE GENOMIC DNA]</scope>
    <source>
        <tissue evidence="2">Muscle</tissue>
    </source>
</reference>
<organism evidence="2 3">
    <name type="scientific">Portunus trituberculatus</name>
    <name type="common">Swimming crab</name>
    <name type="synonym">Neptunus trituberculatus</name>
    <dbReference type="NCBI Taxonomy" id="210409"/>
    <lineage>
        <taxon>Eukaryota</taxon>
        <taxon>Metazoa</taxon>
        <taxon>Ecdysozoa</taxon>
        <taxon>Arthropoda</taxon>
        <taxon>Crustacea</taxon>
        <taxon>Multicrustacea</taxon>
        <taxon>Malacostraca</taxon>
        <taxon>Eumalacostraca</taxon>
        <taxon>Eucarida</taxon>
        <taxon>Decapoda</taxon>
        <taxon>Pleocyemata</taxon>
        <taxon>Brachyura</taxon>
        <taxon>Eubrachyura</taxon>
        <taxon>Portunoidea</taxon>
        <taxon>Portunidae</taxon>
        <taxon>Portuninae</taxon>
        <taxon>Portunus</taxon>
    </lineage>
</organism>
<dbReference type="AlphaFoldDB" id="A0A5B7FLN2"/>
<keyword evidence="3" id="KW-1185">Reference proteome</keyword>
<dbReference type="Proteomes" id="UP000324222">
    <property type="component" value="Unassembled WGS sequence"/>
</dbReference>
<proteinExistence type="predicted"/>
<dbReference type="EMBL" id="VSRR010006922">
    <property type="protein sequence ID" value="MPC45848.1"/>
    <property type="molecule type" value="Genomic_DNA"/>
</dbReference>